<reference evidence="2 3" key="1">
    <citation type="journal article" date="2014" name="Nat. Commun.">
        <title>Multiple recent horizontal transfers of a large genomic region in cheese making fungi.</title>
        <authorList>
            <person name="Cheeseman K."/>
            <person name="Ropars J."/>
            <person name="Renault P."/>
            <person name="Dupont J."/>
            <person name="Gouzy J."/>
            <person name="Branca A."/>
            <person name="Abraham A.L."/>
            <person name="Ceppi M."/>
            <person name="Conseiller E."/>
            <person name="Debuchy R."/>
            <person name="Malagnac F."/>
            <person name="Goarin A."/>
            <person name="Silar P."/>
            <person name="Lacoste S."/>
            <person name="Sallet E."/>
            <person name="Bensimon A."/>
            <person name="Giraud T."/>
            <person name="Brygoo Y."/>
        </authorList>
    </citation>
    <scope>NUCLEOTIDE SEQUENCE [LARGE SCALE GENOMIC DNA]</scope>
    <source>
        <strain evidence="3">FM 013</strain>
    </source>
</reference>
<evidence type="ECO:0000313" key="2">
    <source>
        <dbReference type="EMBL" id="CRL29302.1"/>
    </source>
</evidence>
<gene>
    <name evidence="2" type="ORF">PCAMFM013_S034g000100</name>
</gene>
<dbReference type="Proteomes" id="UP000053732">
    <property type="component" value="Unassembled WGS sequence"/>
</dbReference>
<keyword evidence="3" id="KW-1185">Reference proteome</keyword>
<name>A0A0G4PSA9_PENC3</name>
<feature type="region of interest" description="Disordered" evidence="1">
    <location>
        <begin position="22"/>
        <end position="54"/>
    </location>
</feature>
<accession>A0A0G4PSA9</accession>
<protein>
    <submittedName>
        <fullName evidence="2">Str. FM013</fullName>
    </submittedName>
</protein>
<dbReference type="EMBL" id="HG793167">
    <property type="protein sequence ID" value="CRL29302.1"/>
    <property type="molecule type" value="Genomic_DNA"/>
</dbReference>
<proteinExistence type="predicted"/>
<sequence length="133" mass="14499">MPLRDQVLDFNIEESFFMFPTPMSSKPDQHPVPRQNRSGNVIRGTTSGTTEYPPGPLAAHIESAPKLVVGVPTEQPGVPCQLGRLRWNNCVAFGGNADLSACPACCLGGNTHYQPPPPANTERECRDRDIEDL</sequence>
<dbReference type="AlphaFoldDB" id="A0A0G4PSA9"/>
<feature type="compositionally biased region" description="Polar residues" evidence="1">
    <location>
        <begin position="35"/>
        <end position="50"/>
    </location>
</feature>
<evidence type="ECO:0000313" key="3">
    <source>
        <dbReference type="Proteomes" id="UP000053732"/>
    </source>
</evidence>
<evidence type="ECO:0000256" key="1">
    <source>
        <dbReference type="SAM" id="MobiDB-lite"/>
    </source>
</evidence>
<organism evidence="2 3">
    <name type="scientific">Penicillium camemberti (strain FM 013)</name>
    <dbReference type="NCBI Taxonomy" id="1429867"/>
    <lineage>
        <taxon>Eukaryota</taxon>
        <taxon>Fungi</taxon>
        <taxon>Dikarya</taxon>
        <taxon>Ascomycota</taxon>
        <taxon>Pezizomycotina</taxon>
        <taxon>Eurotiomycetes</taxon>
        <taxon>Eurotiomycetidae</taxon>
        <taxon>Eurotiales</taxon>
        <taxon>Aspergillaceae</taxon>
        <taxon>Penicillium</taxon>
    </lineage>
</organism>